<keyword evidence="2 9" id="KW-0813">Transport</keyword>
<dbReference type="EMBL" id="RQXW01000004">
    <property type="protein sequence ID" value="RTE66694.1"/>
    <property type="molecule type" value="Genomic_DNA"/>
</dbReference>
<keyword evidence="5 9" id="KW-0812">Transmembrane</keyword>
<proteinExistence type="inferred from homology"/>
<dbReference type="InterPro" id="IPR007387">
    <property type="entry name" value="TRAP_DctQ"/>
</dbReference>
<keyword evidence="3" id="KW-1003">Cell membrane</keyword>
<evidence type="ECO:0000256" key="7">
    <source>
        <dbReference type="ARBA" id="ARBA00023136"/>
    </source>
</evidence>
<reference evidence="11 12" key="1">
    <citation type="submission" date="2018-11" db="EMBL/GenBank/DDBJ databases">
        <title>The draft genome sequence of Amphritea opalescens ANRC-JH13T.</title>
        <authorList>
            <person name="Fang Z."/>
            <person name="Zhang Y."/>
            <person name="Han X."/>
        </authorList>
    </citation>
    <scope>NUCLEOTIDE SEQUENCE [LARGE SCALE GENOMIC DNA]</scope>
    <source>
        <strain evidence="11 12">ANRC-JH13</strain>
    </source>
</reference>
<feature type="transmembrane region" description="Helical" evidence="9">
    <location>
        <begin position="15"/>
        <end position="36"/>
    </location>
</feature>
<feature type="transmembrane region" description="Helical" evidence="9">
    <location>
        <begin position="42"/>
        <end position="61"/>
    </location>
</feature>
<evidence type="ECO:0000313" key="11">
    <source>
        <dbReference type="EMBL" id="RTE66694.1"/>
    </source>
</evidence>
<evidence type="ECO:0000256" key="8">
    <source>
        <dbReference type="ARBA" id="ARBA00038436"/>
    </source>
</evidence>
<evidence type="ECO:0000256" key="1">
    <source>
        <dbReference type="ARBA" id="ARBA00004429"/>
    </source>
</evidence>
<dbReference type="Proteomes" id="UP000283087">
    <property type="component" value="Unassembled WGS sequence"/>
</dbReference>
<protein>
    <recommendedName>
        <fullName evidence="9">TRAP transporter small permease protein</fullName>
    </recommendedName>
</protein>
<dbReference type="PANTHER" id="PTHR35011">
    <property type="entry name" value="2,3-DIKETO-L-GULONATE TRAP TRANSPORTER SMALL PERMEASE PROTEIN YIAM"/>
    <property type="match status" value="1"/>
</dbReference>
<evidence type="ECO:0000256" key="9">
    <source>
        <dbReference type="RuleBase" id="RU369079"/>
    </source>
</evidence>
<sequence length="167" mass="19129">MSTLTKQIDVIFEKLLILIAVISTLTVAGLMIFIVFSRYVMGWSIIGLHEVILMSAMWLYMSGSMIASRRNEHLTVDLLYQKIKSPFWQVIHFRLVSLITIITCIFFMTWAYKLLGWAIKRPQSTPGLNLPLIIPQAAIIAASVFCFIYGVRDFLRGSPYNNNHKEL</sequence>
<gene>
    <name evidence="11" type="ORF">EH243_06335</name>
</gene>
<dbReference type="PANTHER" id="PTHR35011:SF11">
    <property type="entry name" value="TRAP TRANSPORTER SMALL PERMEASE PROTEIN"/>
    <property type="match status" value="1"/>
</dbReference>
<keyword evidence="6 9" id="KW-1133">Transmembrane helix</keyword>
<comment type="similarity">
    <text evidence="8 9">Belongs to the TRAP transporter small permease family.</text>
</comment>
<dbReference type="OrthoDB" id="6104548at2"/>
<comment type="subunit">
    <text evidence="9">The complex comprises the extracytoplasmic solute receptor protein and the two transmembrane proteins.</text>
</comment>
<dbReference type="GO" id="GO:0022857">
    <property type="term" value="F:transmembrane transporter activity"/>
    <property type="evidence" value="ECO:0007669"/>
    <property type="project" value="UniProtKB-UniRule"/>
</dbReference>
<feature type="domain" description="Tripartite ATP-independent periplasmic transporters DctQ component" evidence="10">
    <location>
        <begin position="28"/>
        <end position="157"/>
    </location>
</feature>
<keyword evidence="7 9" id="KW-0472">Membrane</keyword>
<evidence type="ECO:0000256" key="6">
    <source>
        <dbReference type="ARBA" id="ARBA00022989"/>
    </source>
</evidence>
<organism evidence="11 12">
    <name type="scientific">Amphritea opalescens</name>
    <dbReference type="NCBI Taxonomy" id="2490544"/>
    <lineage>
        <taxon>Bacteria</taxon>
        <taxon>Pseudomonadati</taxon>
        <taxon>Pseudomonadota</taxon>
        <taxon>Gammaproteobacteria</taxon>
        <taxon>Oceanospirillales</taxon>
        <taxon>Oceanospirillaceae</taxon>
        <taxon>Amphritea</taxon>
    </lineage>
</organism>
<dbReference type="InterPro" id="IPR055348">
    <property type="entry name" value="DctQ"/>
</dbReference>
<evidence type="ECO:0000256" key="2">
    <source>
        <dbReference type="ARBA" id="ARBA00022448"/>
    </source>
</evidence>
<dbReference type="RefSeq" id="WP_126157797.1">
    <property type="nucleotide sequence ID" value="NZ_RQXW01000004.1"/>
</dbReference>
<comment type="caution">
    <text evidence="11">The sequence shown here is derived from an EMBL/GenBank/DDBJ whole genome shotgun (WGS) entry which is preliminary data.</text>
</comment>
<dbReference type="GO" id="GO:0015740">
    <property type="term" value="P:C4-dicarboxylate transport"/>
    <property type="evidence" value="ECO:0007669"/>
    <property type="project" value="TreeGrafter"/>
</dbReference>
<evidence type="ECO:0000256" key="5">
    <source>
        <dbReference type="ARBA" id="ARBA00022692"/>
    </source>
</evidence>
<keyword evidence="4 9" id="KW-0997">Cell inner membrane</keyword>
<evidence type="ECO:0000259" key="10">
    <source>
        <dbReference type="Pfam" id="PF04290"/>
    </source>
</evidence>
<feature type="transmembrane region" description="Helical" evidence="9">
    <location>
        <begin position="91"/>
        <end position="112"/>
    </location>
</feature>
<evidence type="ECO:0000256" key="3">
    <source>
        <dbReference type="ARBA" id="ARBA00022475"/>
    </source>
</evidence>
<comment type="subcellular location">
    <subcellularLocation>
        <location evidence="1 9">Cell inner membrane</location>
        <topology evidence="1 9">Multi-pass membrane protein</topology>
    </subcellularLocation>
</comment>
<evidence type="ECO:0000313" key="12">
    <source>
        <dbReference type="Proteomes" id="UP000283087"/>
    </source>
</evidence>
<dbReference type="GO" id="GO:0005886">
    <property type="term" value="C:plasma membrane"/>
    <property type="evidence" value="ECO:0007669"/>
    <property type="project" value="UniProtKB-SubCell"/>
</dbReference>
<comment type="function">
    <text evidence="9">Part of the tripartite ATP-independent periplasmic (TRAP) transport system.</text>
</comment>
<name>A0A430KTR1_9GAMM</name>
<dbReference type="AlphaFoldDB" id="A0A430KTR1"/>
<dbReference type="Pfam" id="PF04290">
    <property type="entry name" value="DctQ"/>
    <property type="match status" value="1"/>
</dbReference>
<feature type="transmembrane region" description="Helical" evidence="9">
    <location>
        <begin position="132"/>
        <end position="151"/>
    </location>
</feature>
<accession>A0A430KTR1</accession>
<evidence type="ECO:0000256" key="4">
    <source>
        <dbReference type="ARBA" id="ARBA00022519"/>
    </source>
</evidence>
<keyword evidence="12" id="KW-1185">Reference proteome</keyword>